<evidence type="ECO:0000313" key="1">
    <source>
        <dbReference type="EMBL" id="GAA0336473.1"/>
    </source>
</evidence>
<name>A0ABP3G748_9BACI</name>
<dbReference type="EMBL" id="BAAADJ010000047">
    <property type="protein sequence ID" value="GAA0336473.1"/>
    <property type="molecule type" value="Genomic_DNA"/>
</dbReference>
<sequence length="277" mass="31975">MRKLLIAFILLLLSGCEELVIEKDPKSEIIKSENENRSKVESEKTSKDGHVFTADVIEPSEIVIHESASLIESMVSDVTGDGIEEEILLYITPSPFDEETGEAIWWEDLHFWQLVVKDGERTYQLYNYDVIGTLSFWISHTPEKRIIIVNESGTQLIVSEYRYDNEVFQEKVLLDTGGTFERSSKECILRRCTQAEEKSEPLYVTKEEVLKEAKRLEPSPNVKWQTEIVENYEIPHEAEKRTAWKVQGVYPFGNKIIIHFDAYTGEQLVLTETEPPK</sequence>
<dbReference type="Proteomes" id="UP001500782">
    <property type="component" value="Unassembled WGS sequence"/>
</dbReference>
<gene>
    <name evidence="1" type="ORF">GCM10008967_28530</name>
</gene>
<reference evidence="2" key="1">
    <citation type="journal article" date="2019" name="Int. J. Syst. Evol. Microbiol.">
        <title>The Global Catalogue of Microorganisms (GCM) 10K type strain sequencing project: providing services to taxonomists for standard genome sequencing and annotation.</title>
        <authorList>
            <consortium name="The Broad Institute Genomics Platform"/>
            <consortium name="The Broad Institute Genome Sequencing Center for Infectious Disease"/>
            <person name="Wu L."/>
            <person name="Ma J."/>
        </authorList>
    </citation>
    <scope>NUCLEOTIDE SEQUENCE [LARGE SCALE GENOMIC DNA]</scope>
    <source>
        <strain evidence="2">JCM 9731</strain>
    </source>
</reference>
<accession>A0ABP3G748</accession>
<evidence type="ECO:0000313" key="2">
    <source>
        <dbReference type="Proteomes" id="UP001500782"/>
    </source>
</evidence>
<proteinExistence type="predicted"/>
<comment type="caution">
    <text evidence="1">The sequence shown here is derived from an EMBL/GenBank/DDBJ whole genome shotgun (WGS) entry which is preliminary data.</text>
</comment>
<keyword evidence="2" id="KW-1185">Reference proteome</keyword>
<dbReference type="PROSITE" id="PS51257">
    <property type="entry name" value="PROKAR_LIPOPROTEIN"/>
    <property type="match status" value="1"/>
</dbReference>
<organism evidence="1 2">
    <name type="scientific">Bacillus carboniphilus</name>
    <dbReference type="NCBI Taxonomy" id="86663"/>
    <lineage>
        <taxon>Bacteria</taxon>
        <taxon>Bacillati</taxon>
        <taxon>Bacillota</taxon>
        <taxon>Bacilli</taxon>
        <taxon>Bacillales</taxon>
        <taxon>Bacillaceae</taxon>
        <taxon>Bacillus</taxon>
    </lineage>
</organism>
<dbReference type="RefSeq" id="WP_343800165.1">
    <property type="nucleotide sequence ID" value="NZ_BAAADJ010000047.1"/>
</dbReference>
<protein>
    <recommendedName>
        <fullName evidence="3">PepSY domain-containing protein</fullName>
    </recommendedName>
</protein>
<evidence type="ECO:0008006" key="3">
    <source>
        <dbReference type="Google" id="ProtNLM"/>
    </source>
</evidence>